<accession>A0AAW1TPM3</accession>
<name>A0AAW1TPM3_9CUCU</name>
<reference evidence="1 2" key="1">
    <citation type="submission" date="2023-03" db="EMBL/GenBank/DDBJ databases">
        <title>Genome insight into feeding habits of ladybird beetles.</title>
        <authorList>
            <person name="Li H.-S."/>
            <person name="Huang Y.-H."/>
            <person name="Pang H."/>
        </authorList>
    </citation>
    <scope>NUCLEOTIDE SEQUENCE [LARGE SCALE GENOMIC DNA]</scope>
    <source>
        <strain evidence="1">SYSU_2023b</strain>
        <tissue evidence="1">Whole body</tissue>
    </source>
</reference>
<dbReference type="EMBL" id="JARQZJ010000020">
    <property type="protein sequence ID" value="KAK9873462.1"/>
    <property type="molecule type" value="Genomic_DNA"/>
</dbReference>
<dbReference type="Proteomes" id="UP001431783">
    <property type="component" value="Unassembled WGS sequence"/>
</dbReference>
<gene>
    <name evidence="1" type="ORF">WA026_022694</name>
</gene>
<evidence type="ECO:0000313" key="1">
    <source>
        <dbReference type="EMBL" id="KAK9873462.1"/>
    </source>
</evidence>
<comment type="caution">
    <text evidence="1">The sequence shown here is derived from an EMBL/GenBank/DDBJ whole genome shotgun (WGS) entry which is preliminary data.</text>
</comment>
<keyword evidence="2" id="KW-1185">Reference proteome</keyword>
<sequence>MNEEAYQVLLTQGKLLELISVSFDGAGIMTNVYRCSSKTSGRRAASFSASQVQELIQTGNIDIDIQTTMPSERISGKIKKHNKLCKDEMASSVCGPKDWLSFIEQSHY</sequence>
<dbReference type="AlphaFoldDB" id="A0AAW1TPM3"/>
<proteinExistence type="predicted"/>
<protein>
    <recommendedName>
        <fullName evidence="3">LAGLIDADG homing endonuclease</fullName>
    </recommendedName>
</protein>
<evidence type="ECO:0008006" key="3">
    <source>
        <dbReference type="Google" id="ProtNLM"/>
    </source>
</evidence>
<evidence type="ECO:0000313" key="2">
    <source>
        <dbReference type="Proteomes" id="UP001431783"/>
    </source>
</evidence>
<organism evidence="1 2">
    <name type="scientific">Henosepilachna vigintioctopunctata</name>
    <dbReference type="NCBI Taxonomy" id="420089"/>
    <lineage>
        <taxon>Eukaryota</taxon>
        <taxon>Metazoa</taxon>
        <taxon>Ecdysozoa</taxon>
        <taxon>Arthropoda</taxon>
        <taxon>Hexapoda</taxon>
        <taxon>Insecta</taxon>
        <taxon>Pterygota</taxon>
        <taxon>Neoptera</taxon>
        <taxon>Endopterygota</taxon>
        <taxon>Coleoptera</taxon>
        <taxon>Polyphaga</taxon>
        <taxon>Cucujiformia</taxon>
        <taxon>Coccinelloidea</taxon>
        <taxon>Coccinellidae</taxon>
        <taxon>Epilachninae</taxon>
        <taxon>Epilachnini</taxon>
        <taxon>Henosepilachna</taxon>
    </lineage>
</organism>